<keyword evidence="8" id="KW-1185">Reference proteome</keyword>
<keyword evidence="5" id="KW-0460">Magnesium</keyword>
<sequence length="164" mass="18933">MTVLVDTGVFFAYYSLRDKYHMDSVALVIHMAEGRWGRAYITSHVLDETLNILKYRVSSSTAQAFIEAFIDRGIVRVIHADRETEEEALKLFRENIGRRGFSYTDAVTVATARRYGITHLLSYDVRSFTGLVEKITGPGYWDTLPSQEKDRILGLLRQRRKRHT</sequence>
<dbReference type="Pfam" id="PF01850">
    <property type="entry name" value="PIN"/>
    <property type="match status" value="1"/>
</dbReference>
<dbReference type="EMBL" id="AP028907">
    <property type="protein sequence ID" value="BES82358.1"/>
    <property type="molecule type" value="Genomic_DNA"/>
</dbReference>
<keyword evidence="5" id="KW-0800">Toxin</keyword>
<keyword evidence="3 5" id="KW-0479">Metal-binding</keyword>
<comment type="function">
    <text evidence="5">Toxic component of a toxin-antitoxin (TA) system. An RNase.</text>
</comment>
<keyword evidence="4 5" id="KW-0378">Hydrolase</keyword>
<proteinExistence type="inferred from homology"/>
<dbReference type="InterPro" id="IPR039018">
    <property type="entry name" value="VapC20-like"/>
</dbReference>
<evidence type="ECO:0000313" key="7">
    <source>
        <dbReference type="EMBL" id="BES82358.1"/>
    </source>
</evidence>
<evidence type="ECO:0000256" key="3">
    <source>
        <dbReference type="ARBA" id="ARBA00022723"/>
    </source>
</evidence>
<evidence type="ECO:0000313" key="8">
    <source>
        <dbReference type="Proteomes" id="UP001341135"/>
    </source>
</evidence>
<evidence type="ECO:0000256" key="4">
    <source>
        <dbReference type="ARBA" id="ARBA00022801"/>
    </source>
</evidence>
<dbReference type="GeneID" id="89289930"/>
<dbReference type="PANTHER" id="PTHR42188:SF1">
    <property type="entry name" value="23S RRNA-SPECIFIC ENDONUCLEASE VAPC20"/>
    <property type="match status" value="1"/>
</dbReference>
<keyword evidence="1 5" id="KW-1277">Toxin-antitoxin system</keyword>
<dbReference type="RefSeq" id="WP_338249605.1">
    <property type="nucleotide sequence ID" value="NZ_AP028907.1"/>
</dbReference>
<dbReference type="InterPro" id="IPR002716">
    <property type="entry name" value="PIN_dom"/>
</dbReference>
<gene>
    <name evidence="5" type="primary">vapC</name>
    <name evidence="7" type="ORF">PABY_19250</name>
</gene>
<dbReference type="Gene3D" id="3.40.50.1010">
    <property type="entry name" value="5'-nuclease"/>
    <property type="match status" value="1"/>
</dbReference>
<dbReference type="EC" id="3.1.-.-" evidence="5"/>
<name>A0ABN6ZU54_9CREN</name>
<feature type="binding site" evidence="5">
    <location>
        <position position="6"/>
    </location>
    <ligand>
        <name>Mg(2+)</name>
        <dbReference type="ChEBI" id="CHEBI:18420"/>
    </ligand>
</feature>
<accession>A0ABN6ZU54</accession>
<comment type="cofactor">
    <cofactor evidence="5">
        <name>Mg(2+)</name>
        <dbReference type="ChEBI" id="CHEBI:18420"/>
    </cofactor>
</comment>
<dbReference type="InterPro" id="IPR029060">
    <property type="entry name" value="PIN-like_dom_sf"/>
</dbReference>
<evidence type="ECO:0000256" key="5">
    <source>
        <dbReference type="HAMAP-Rule" id="MF_00265"/>
    </source>
</evidence>
<evidence type="ECO:0000256" key="1">
    <source>
        <dbReference type="ARBA" id="ARBA00022649"/>
    </source>
</evidence>
<dbReference type="SUPFAM" id="SSF88723">
    <property type="entry name" value="PIN domain-like"/>
    <property type="match status" value="1"/>
</dbReference>
<dbReference type="HAMAP" id="MF_00265">
    <property type="entry name" value="VapC_Nob1"/>
    <property type="match status" value="1"/>
</dbReference>
<evidence type="ECO:0000259" key="6">
    <source>
        <dbReference type="Pfam" id="PF01850"/>
    </source>
</evidence>
<organism evidence="7 8">
    <name type="scientific">Pyrodictium abyssi</name>
    <dbReference type="NCBI Taxonomy" id="54256"/>
    <lineage>
        <taxon>Archaea</taxon>
        <taxon>Thermoproteota</taxon>
        <taxon>Thermoprotei</taxon>
        <taxon>Desulfurococcales</taxon>
        <taxon>Pyrodictiaceae</taxon>
        <taxon>Pyrodictium</taxon>
    </lineage>
</organism>
<dbReference type="InterPro" id="IPR022907">
    <property type="entry name" value="VapC_family"/>
</dbReference>
<evidence type="ECO:0000256" key="2">
    <source>
        <dbReference type="ARBA" id="ARBA00022722"/>
    </source>
</evidence>
<feature type="binding site" evidence="5">
    <location>
        <position position="105"/>
    </location>
    <ligand>
        <name>Mg(2+)</name>
        <dbReference type="ChEBI" id="CHEBI:18420"/>
    </ligand>
</feature>
<dbReference type="Proteomes" id="UP001341135">
    <property type="component" value="Chromosome"/>
</dbReference>
<protein>
    <recommendedName>
        <fullName evidence="5">Ribonuclease VapC</fullName>
        <shortName evidence="5">RNase VapC</shortName>
        <ecNumber evidence="5">3.1.-.-</ecNumber>
    </recommendedName>
    <alternativeName>
        <fullName evidence="5">Putative toxin VapC</fullName>
    </alternativeName>
</protein>
<comment type="similarity">
    <text evidence="5">Belongs to the PINc/VapC protein family.</text>
</comment>
<reference evidence="7 8" key="1">
    <citation type="submission" date="2023-09" db="EMBL/GenBank/DDBJ databases">
        <title>Pyrofollis japonicus gen. nov. sp. nov., a novel member of the family Pyrodictiaceae isolated from the Iheya North hydrothermal field.</title>
        <authorList>
            <person name="Miyazaki U."/>
            <person name="Sanari M."/>
            <person name="Tame A."/>
            <person name="Kitajima M."/>
            <person name="Okamoto A."/>
            <person name="Sawayama S."/>
            <person name="Miyazaki J."/>
            <person name="Takai K."/>
            <person name="Nakagawa S."/>
        </authorList>
    </citation>
    <scope>NUCLEOTIDE SEQUENCE [LARGE SCALE GENOMIC DNA]</scope>
    <source>
        <strain evidence="7 8">AV2</strain>
    </source>
</reference>
<feature type="domain" description="PIN" evidence="6">
    <location>
        <begin position="3"/>
        <end position="126"/>
    </location>
</feature>
<keyword evidence="2 5" id="KW-0540">Nuclease</keyword>
<dbReference type="PANTHER" id="PTHR42188">
    <property type="entry name" value="23S RRNA-SPECIFIC ENDONUCLEASE VAPC20"/>
    <property type="match status" value="1"/>
</dbReference>